<sequence>MQAAFQRKLQSGSQYDRFFPVADLKRTDPVVMPDGDTFDTIELMAKVARQYQADTSGIAPLMRGNSLKKTCNNIWDFWYNHCQYTPDKSGVEQLRRPLRAWADRVAGIDCDCYAIGVSTMLLNLGIPHKLRKTKYNGKAEYQHIYVVVPNGS</sequence>
<organism evidence="1">
    <name type="scientific">Tanacetum cinerariifolium</name>
    <name type="common">Dalmatian daisy</name>
    <name type="synonym">Chrysanthemum cinerariifolium</name>
    <dbReference type="NCBI Taxonomy" id="118510"/>
    <lineage>
        <taxon>Eukaryota</taxon>
        <taxon>Viridiplantae</taxon>
        <taxon>Streptophyta</taxon>
        <taxon>Embryophyta</taxon>
        <taxon>Tracheophyta</taxon>
        <taxon>Spermatophyta</taxon>
        <taxon>Magnoliopsida</taxon>
        <taxon>eudicotyledons</taxon>
        <taxon>Gunneridae</taxon>
        <taxon>Pentapetalae</taxon>
        <taxon>asterids</taxon>
        <taxon>campanulids</taxon>
        <taxon>Asterales</taxon>
        <taxon>Asteraceae</taxon>
        <taxon>Asteroideae</taxon>
        <taxon>Anthemideae</taxon>
        <taxon>Anthemidinae</taxon>
        <taxon>Tanacetum</taxon>
    </lineage>
</organism>
<comment type="caution">
    <text evidence="1">The sequence shown here is derived from an EMBL/GenBank/DDBJ whole genome shotgun (WGS) entry which is preliminary data.</text>
</comment>
<accession>A0A699QPF1</accession>
<reference evidence="1" key="1">
    <citation type="journal article" date="2019" name="Sci. Rep.">
        <title>Draft genome of Tanacetum cinerariifolium, the natural source of mosquito coil.</title>
        <authorList>
            <person name="Yamashiro T."/>
            <person name="Shiraishi A."/>
            <person name="Satake H."/>
            <person name="Nakayama K."/>
        </authorList>
    </citation>
    <scope>NUCLEOTIDE SEQUENCE</scope>
</reference>
<name>A0A699QPF1_TANCI</name>
<dbReference type="AlphaFoldDB" id="A0A699QPF1"/>
<dbReference type="EMBL" id="BKCJ011043926">
    <property type="protein sequence ID" value="GFC73732.1"/>
    <property type="molecule type" value="Genomic_DNA"/>
</dbReference>
<evidence type="ECO:0008006" key="2">
    <source>
        <dbReference type="Google" id="ProtNLM"/>
    </source>
</evidence>
<feature type="non-terminal residue" evidence="1">
    <location>
        <position position="152"/>
    </location>
</feature>
<evidence type="ECO:0000313" key="1">
    <source>
        <dbReference type="EMBL" id="GFC73732.1"/>
    </source>
</evidence>
<proteinExistence type="predicted"/>
<gene>
    <name evidence="1" type="ORF">Tci_845702</name>
</gene>
<protein>
    <recommendedName>
        <fullName evidence="2">Transglutaminase-like domain-containing protein</fullName>
    </recommendedName>
</protein>